<protein>
    <submittedName>
        <fullName evidence="2">Uncharacterized protein</fullName>
    </submittedName>
</protein>
<name>A0A9P0HPM4_NEZVI</name>
<accession>A0A9P0HPM4</accession>
<evidence type="ECO:0000256" key="1">
    <source>
        <dbReference type="SAM" id="MobiDB-lite"/>
    </source>
</evidence>
<gene>
    <name evidence="2" type="ORF">NEZAVI_LOCUS14539</name>
</gene>
<reference evidence="2" key="1">
    <citation type="submission" date="2022-01" db="EMBL/GenBank/DDBJ databases">
        <authorList>
            <person name="King R."/>
        </authorList>
    </citation>
    <scope>NUCLEOTIDE SEQUENCE</scope>
</reference>
<proteinExistence type="predicted"/>
<dbReference type="AlphaFoldDB" id="A0A9P0HPM4"/>
<evidence type="ECO:0000313" key="2">
    <source>
        <dbReference type="EMBL" id="CAH1406650.1"/>
    </source>
</evidence>
<feature type="region of interest" description="Disordered" evidence="1">
    <location>
        <begin position="55"/>
        <end position="90"/>
    </location>
</feature>
<organism evidence="2 3">
    <name type="scientific">Nezara viridula</name>
    <name type="common">Southern green stink bug</name>
    <name type="synonym">Cimex viridulus</name>
    <dbReference type="NCBI Taxonomy" id="85310"/>
    <lineage>
        <taxon>Eukaryota</taxon>
        <taxon>Metazoa</taxon>
        <taxon>Ecdysozoa</taxon>
        <taxon>Arthropoda</taxon>
        <taxon>Hexapoda</taxon>
        <taxon>Insecta</taxon>
        <taxon>Pterygota</taxon>
        <taxon>Neoptera</taxon>
        <taxon>Paraneoptera</taxon>
        <taxon>Hemiptera</taxon>
        <taxon>Heteroptera</taxon>
        <taxon>Panheteroptera</taxon>
        <taxon>Pentatomomorpha</taxon>
        <taxon>Pentatomoidea</taxon>
        <taxon>Pentatomidae</taxon>
        <taxon>Pentatominae</taxon>
        <taxon>Nezara</taxon>
    </lineage>
</organism>
<dbReference type="EMBL" id="OV725082">
    <property type="protein sequence ID" value="CAH1406650.1"/>
    <property type="molecule type" value="Genomic_DNA"/>
</dbReference>
<dbReference type="Proteomes" id="UP001152798">
    <property type="component" value="Chromosome 6"/>
</dbReference>
<keyword evidence="3" id="KW-1185">Reference proteome</keyword>
<evidence type="ECO:0000313" key="3">
    <source>
        <dbReference type="Proteomes" id="UP001152798"/>
    </source>
</evidence>
<sequence length="90" mass="10088">MATHSCNFSNFAERYPLLIHQQEYPLPSITTFTQHKLLFEEGEMMLLRRVSNPRSRNIGYSDSGALPGPKRSAPSPLTAEIKKGPSSLQL</sequence>